<dbReference type="Proteomes" id="UP000771749">
    <property type="component" value="Unassembled WGS sequence"/>
</dbReference>
<dbReference type="InterPro" id="IPR048502">
    <property type="entry name" value="NamZ_N"/>
</dbReference>
<dbReference type="InterPro" id="IPR008302">
    <property type="entry name" value="NamZ"/>
</dbReference>
<dbReference type="PANTHER" id="PTHR42915">
    <property type="entry name" value="HYPOTHETICAL 460 KDA PROTEIN IN FEUA-SIGW INTERGENIC REGION [PRECURSOR]"/>
    <property type="match status" value="1"/>
</dbReference>
<sequence>MDKALAEGRVGCFCTQGSWDPDKGRYVYEIFRERGNLAALFMPDERGKVPGTGHISFSLEEVRGLDAVVVEVQDAGSRYFNYSGDLFRLMDLMKSLEDDAPSIYIVDHVNPAGRAVEGTMPSSPGEPHMPKAAHRHGLTLGELANLYHSEIGAKYPLHVISASVTAAGKQIMPWTIPPAPDIPGLFTCDMYSGGVLWSCTNITPGIGTARPYEFIGAPFVKTGSYEPLPVPAGVLMRPCTFTPFCGRYAGEECSGYQIILEPGAEYHSLMHTLHLMRYFRERYSRFELEGEFASRLADPVLFSYVEGTCTAGEMRDHVKVEEQKWIRKAKKYLLYDDQPYRIK</sequence>
<evidence type="ECO:0000313" key="3">
    <source>
        <dbReference type="EMBL" id="MBO8454300.1"/>
    </source>
</evidence>
<comment type="caution">
    <text evidence="3">The sequence shown here is derived from an EMBL/GenBank/DDBJ whole genome shotgun (WGS) entry which is preliminary data.</text>
</comment>
<dbReference type="PANTHER" id="PTHR42915:SF1">
    <property type="entry name" value="PEPTIDOGLYCAN BETA-N-ACETYLMURAMIDASE NAMZ"/>
    <property type="match status" value="1"/>
</dbReference>
<dbReference type="AlphaFoldDB" id="A0A940IGU2"/>
<dbReference type="Pfam" id="PF20732">
    <property type="entry name" value="NamZ_C"/>
    <property type="match status" value="1"/>
</dbReference>
<evidence type="ECO:0000259" key="2">
    <source>
        <dbReference type="Pfam" id="PF20732"/>
    </source>
</evidence>
<name>A0A940IGU2_9BACT</name>
<dbReference type="Pfam" id="PF07075">
    <property type="entry name" value="NamZ_N"/>
    <property type="match status" value="1"/>
</dbReference>
<evidence type="ECO:0000259" key="1">
    <source>
        <dbReference type="Pfam" id="PF07075"/>
    </source>
</evidence>
<dbReference type="Gene3D" id="3.40.50.12170">
    <property type="entry name" value="Uncharacterised protein PF07075, DUF1343"/>
    <property type="match status" value="1"/>
</dbReference>
<proteinExistence type="predicted"/>
<evidence type="ECO:0000313" key="4">
    <source>
        <dbReference type="Proteomes" id="UP000771749"/>
    </source>
</evidence>
<reference evidence="3" key="1">
    <citation type="submission" date="2020-10" db="EMBL/GenBank/DDBJ databases">
        <authorList>
            <person name="Gilroy R."/>
        </authorList>
    </citation>
    <scope>NUCLEOTIDE SEQUENCE</scope>
    <source>
        <strain evidence="3">F1-3629</strain>
    </source>
</reference>
<protein>
    <submittedName>
        <fullName evidence="3">DUF1343 domain-containing protein</fullName>
    </submittedName>
</protein>
<feature type="domain" description="Peptidoglycan beta-N-acetylmuramidase NamZ N-terminal" evidence="1">
    <location>
        <begin position="60"/>
        <end position="182"/>
    </location>
</feature>
<gene>
    <name evidence="3" type="ORF">IAC07_06225</name>
</gene>
<feature type="domain" description="Peptidoglycan beta-N-acetylmuramidase NamZ C-terminal" evidence="2">
    <location>
        <begin position="190"/>
        <end position="335"/>
    </location>
</feature>
<accession>A0A940IGU2</accession>
<organism evidence="3 4">
    <name type="scientific">Candidatus Cryptobacteroides gallistercoris</name>
    <dbReference type="NCBI Taxonomy" id="2840765"/>
    <lineage>
        <taxon>Bacteria</taxon>
        <taxon>Pseudomonadati</taxon>
        <taxon>Bacteroidota</taxon>
        <taxon>Bacteroidia</taxon>
        <taxon>Bacteroidales</taxon>
        <taxon>Candidatus Cryptobacteroides</taxon>
    </lineage>
</organism>
<dbReference type="Gene3D" id="3.90.1150.140">
    <property type="match status" value="1"/>
</dbReference>
<dbReference type="InterPro" id="IPR048503">
    <property type="entry name" value="NamZ_C"/>
</dbReference>
<reference evidence="3" key="2">
    <citation type="journal article" date="2021" name="PeerJ">
        <title>Extensive microbial diversity within the chicken gut microbiome revealed by metagenomics and culture.</title>
        <authorList>
            <person name="Gilroy R."/>
            <person name="Ravi A."/>
            <person name="Getino M."/>
            <person name="Pursley I."/>
            <person name="Horton D.L."/>
            <person name="Alikhan N.F."/>
            <person name="Baker D."/>
            <person name="Gharbi K."/>
            <person name="Hall N."/>
            <person name="Watson M."/>
            <person name="Adriaenssens E.M."/>
            <person name="Foster-Nyarko E."/>
            <person name="Jarju S."/>
            <person name="Secka A."/>
            <person name="Antonio M."/>
            <person name="Oren A."/>
            <person name="Chaudhuri R.R."/>
            <person name="La Ragione R."/>
            <person name="Hildebrand F."/>
            <person name="Pallen M.J."/>
        </authorList>
    </citation>
    <scope>NUCLEOTIDE SEQUENCE</scope>
    <source>
        <strain evidence="3">F1-3629</strain>
    </source>
</reference>
<dbReference type="EMBL" id="JADIMJ010000091">
    <property type="protein sequence ID" value="MBO8454300.1"/>
    <property type="molecule type" value="Genomic_DNA"/>
</dbReference>
<dbReference type="GO" id="GO:0033922">
    <property type="term" value="F:peptidoglycan beta-N-acetylmuramidase activity"/>
    <property type="evidence" value="ECO:0007669"/>
    <property type="project" value="InterPro"/>
</dbReference>